<dbReference type="Gene3D" id="1.10.287.470">
    <property type="entry name" value="Helix hairpin bin"/>
    <property type="match status" value="1"/>
</dbReference>
<dbReference type="SUPFAM" id="SSF111369">
    <property type="entry name" value="HlyD-like secretion proteins"/>
    <property type="match status" value="1"/>
</dbReference>
<evidence type="ECO:0000256" key="3">
    <source>
        <dbReference type="ARBA" id="ARBA00023054"/>
    </source>
</evidence>
<comment type="caution">
    <text evidence="10">The sequence shown here is derived from an EMBL/GenBank/DDBJ whole genome shotgun (WGS) entry which is preliminary data.</text>
</comment>
<comment type="subcellular location">
    <subcellularLocation>
        <location evidence="1">Cell envelope</location>
    </subcellularLocation>
</comment>
<dbReference type="PANTHER" id="PTHR32347:SF14">
    <property type="entry name" value="EFFLUX SYSTEM COMPONENT YKNX-RELATED"/>
    <property type="match status" value="1"/>
</dbReference>
<dbReference type="InterPro" id="IPR050465">
    <property type="entry name" value="UPF0194_transport"/>
</dbReference>
<evidence type="ECO:0000259" key="9">
    <source>
        <dbReference type="Pfam" id="PF25990"/>
    </source>
</evidence>
<feature type="domain" description="Multidrug resistance protein MdtA-like barrel-sandwich hybrid" evidence="8">
    <location>
        <begin position="80"/>
        <end position="238"/>
    </location>
</feature>
<comment type="similarity">
    <text evidence="2">Belongs to the membrane fusion protein (MFP) (TC 8.A.1) family.</text>
</comment>
<dbReference type="InterPro" id="IPR058636">
    <property type="entry name" value="Beta-barrel_YknX"/>
</dbReference>
<dbReference type="RefSeq" id="WP_203166149.1">
    <property type="nucleotide sequence ID" value="NZ_JAEVLS010000001.1"/>
</dbReference>
<evidence type="ECO:0000256" key="6">
    <source>
        <dbReference type="SAM" id="Phobius"/>
    </source>
</evidence>
<dbReference type="Gene3D" id="2.40.50.100">
    <property type="match status" value="1"/>
</dbReference>
<evidence type="ECO:0000256" key="2">
    <source>
        <dbReference type="ARBA" id="ARBA00009477"/>
    </source>
</evidence>
<dbReference type="Gene3D" id="2.40.30.170">
    <property type="match status" value="1"/>
</dbReference>
<keyword evidence="6" id="KW-1133">Transmembrane helix</keyword>
<dbReference type="Pfam" id="PF25876">
    <property type="entry name" value="HH_MFP_RND"/>
    <property type="match status" value="1"/>
</dbReference>
<dbReference type="InterPro" id="IPR058625">
    <property type="entry name" value="MdtA-like_BSH"/>
</dbReference>
<evidence type="ECO:0000256" key="1">
    <source>
        <dbReference type="ARBA" id="ARBA00004196"/>
    </source>
</evidence>
<keyword evidence="11" id="KW-1185">Reference proteome</keyword>
<feature type="coiled-coil region" evidence="4">
    <location>
        <begin position="128"/>
        <end position="196"/>
    </location>
</feature>
<dbReference type="Pfam" id="PF25990">
    <property type="entry name" value="Beta-barrel_YknX"/>
    <property type="match status" value="1"/>
</dbReference>
<dbReference type="EMBL" id="JAEVLS010000001">
    <property type="protein sequence ID" value="MBM0104215.1"/>
    <property type="molecule type" value="Genomic_DNA"/>
</dbReference>
<proteinExistence type="inferred from homology"/>
<sequence length="488" mass="51859">MDTETSQSTDLSRTLRAGLHEPPAWQRFLKWGLLALILIAAAYFTFGRDRSKEVSYVTQDVVTGDLTVSVTATGNLEPRNQVEIGSELSGTVAKVHVDVNHEVKAGQVLAELDTTRLKAQVLQAESSLESAQARVLQADASAKEAKANLARLQKVRELSGNKLPSQQDMDVAEAAVARAEGELAAAKAAVSQARASLETIRTDLGKTEIRSPINGVILVRSVEPGQTVAASLQAPVLFIMAEDLKKMELHVSVDEADVGAVEVGQEASFTVDAYPNRRFNAHITQVHFASSNTKSSASSSSSSASSSATSTGVVTYETVLEVDNPELLLRPGMTATAEIVTTHITDAVLVPNAALRFAPETPQAPPQRGGGPLSMIMPRMRFGGPRGQQQQGQGRRMGRAYILEEGKPALVMFRAGATDGRMTQVLPFERPPNVRGPEGGGDARPPAGGMRMNGPGAAGLSPEEMRKAFERKLEPGTKVIVDSGAPTP</sequence>
<name>A0ABS1WTA3_9GAMM</name>
<gene>
    <name evidence="10" type="ORF">JM946_05635</name>
</gene>
<feature type="transmembrane region" description="Helical" evidence="6">
    <location>
        <begin position="28"/>
        <end position="46"/>
    </location>
</feature>
<dbReference type="Proteomes" id="UP000661077">
    <property type="component" value="Unassembled WGS sequence"/>
</dbReference>
<dbReference type="InterPro" id="IPR058624">
    <property type="entry name" value="MdtA-like_HH"/>
</dbReference>
<protein>
    <submittedName>
        <fullName evidence="10">Efflux RND transporter periplasmic adaptor subunit</fullName>
    </submittedName>
</protein>
<evidence type="ECO:0000313" key="11">
    <source>
        <dbReference type="Proteomes" id="UP000661077"/>
    </source>
</evidence>
<reference evidence="10 11" key="1">
    <citation type="journal article" date="2021" name="Int. J. Syst. Evol. Microbiol.">
        <title>Steroidobacter gossypii sp. nov., isolated from soil of cotton cropping field.</title>
        <authorList>
            <person name="Huang R."/>
            <person name="Yang S."/>
            <person name="Zhen C."/>
            <person name="Liu W."/>
        </authorList>
    </citation>
    <scope>NUCLEOTIDE SEQUENCE [LARGE SCALE GENOMIC DNA]</scope>
    <source>
        <strain evidence="10 11">S1-65</strain>
    </source>
</reference>
<dbReference type="PANTHER" id="PTHR32347">
    <property type="entry name" value="EFFLUX SYSTEM COMPONENT YKNX-RELATED"/>
    <property type="match status" value="1"/>
</dbReference>
<dbReference type="InterPro" id="IPR006143">
    <property type="entry name" value="RND_pump_MFP"/>
</dbReference>
<dbReference type="NCBIfam" id="TIGR01730">
    <property type="entry name" value="RND_mfp"/>
    <property type="match status" value="1"/>
</dbReference>
<organism evidence="10 11">
    <name type="scientific">Steroidobacter gossypii</name>
    <dbReference type="NCBI Taxonomy" id="2805490"/>
    <lineage>
        <taxon>Bacteria</taxon>
        <taxon>Pseudomonadati</taxon>
        <taxon>Pseudomonadota</taxon>
        <taxon>Gammaproteobacteria</taxon>
        <taxon>Steroidobacterales</taxon>
        <taxon>Steroidobacteraceae</taxon>
        <taxon>Steroidobacter</taxon>
    </lineage>
</organism>
<feature type="domain" description="Multidrug resistance protein MdtA-like alpha-helical hairpin" evidence="7">
    <location>
        <begin position="128"/>
        <end position="197"/>
    </location>
</feature>
<feature type="region of interest" description="Disordered" evidence="5">
    <location>
        <begin position="428"/>
        <end position="462"/>
    </location>
</feature>
<accession>A0ABS1WTA3</accession>
<keyword evidence="6" id="KW-0812">Transmembrane</keyword>
<evidence type="ECO:0000256" key="4">
    <source>
        <dbReference type="SAM" id="Coils"/>
    </source>
</evidence>
<evidence type="ECO:0000259" key="7">
    <source>
        <dbReference type="Pfam" id="PF25876"/>
    </source>
</evidence>
<evidence type="ECO:0000259" key="8">
    <source>
        <dbReference type="Pfam" id="PF25917"/>
    </source>
</evidence>
<feature type="domain" description="YknX-like beta-barrel" evidence="9">
    <location>
        <begin position="249"/>
        <end position="339"/>
    </location>
</feature>
<keyword evidence="6" id="KW-0472">Membrane</keyword>
<evidence type="ECO:0000313" key="10">
    <source>
        <dbReference type="EMBL" id="MBM0104215.1"/>
    </source>
</evidence>
<keyword evidence="3 4" id="KW-0175">Coiled coil</keyword>
<evidence type="ECO:0000256" key="5">
    <source>
        <dbReference type="SAM" id="MobiDB-lite"/>
    </source>
</evidence>
<dbReference type="Pfam" id="PF25917">
    <property type="entry name" value="BSH_RND"/>
    <property type="match status" value="1"/>
</dbReference>